<proteinExistence type="predicted"/>
<dbReference type="OrthoDB" id="5586401at2759"/>
<dbReference type="GO" id="GO:0033617">
    <property type="term" value="P:mitochondrial respiratory chain complex IV assembly"/>
    <property type="evidence" value="ECO:0007669"/>
    <property type="project" value="InterPro"/>
</dbReference>
<dbReference type="GO" id="GO:0005758">
    <property type="term" value="C:mitochondrial intermembrane space"/>
    <property type="evidence" value="ECO:0007669"/>
    <property type="project" value="InterPro"/>
</dbReference>
<dbReference type="InterPro" id="IPR010625">
    <property type="entry name" value="CHCH"/>
</dbReference>
<dbReference type="PROSITE" id="PS51808">
    <property type="entry name" value="CHCH"/>
    <property type="match status" value="1"/>
</dbReference>
<evidence type="ECO:0000259" key="2">
    <source>
        <dbReference type="Pfam" id="PF06747"/>
    </source>
</evidence>
<keyword evidence="1" id="KW-1015">Disulfide bond</keyword>
<name>A0A197K9W3_9FUNG</name>
<keyword evidence="4" id="KW-1185">Reference proteome</keyword>
<dbReference type="Pfam" id="PF06747">
    <property type="entry name" value="CHCH"/>
    <property type="match status" value="1"/>
</dbReference>
<dbReference type="Proteomes" id="UP000078512">
    <property type="component" value="Unassembled WGS sequence"/>
</dbReference>
<dbReference type="AlphaFoldDB" id="A0A197K9W3"/>
<organism evidence="3 4">
    <name type="scientific">Linnemannia elongata AG-77</name>
    <dbReference type="NCBI Taxonomy" id="1314771"/>
    <lineage>
        <taxon>Eukaryota</taxon>
        <taxon>Fungi</taxon>
        <taxon>Fungi incertae sedis</taxon>
        <taxon>Mucoromycota</taxon>
        <taxon>Mortierellomycotina</taxon>
        <taxon>Mortierellomycetes</taxon>
        <taxon>Mortierellales</taxon>
        <taxon>Mortierellaceae</taxon>
        <taxon>Linnemannia</taxon>
    </lineage>
</organism>
<reference evidence="3 4" key="1">
    <citation type="submission" date="2016-05" db="EMBL/GenBank/DDBJ databases">
        <title>Genome sequencing reveals origins of a unique bacterial endosymbiosis in the earliest lineages of terrestrial Fungi.</title>
        <authorList>
            <consortium name="DOE Joint Genome Institute"/>
            <person name="Uehling J."/>
            <person name="Gryganskyi A."/>
            <person name="Hameed K."/>
            <person name="Tschaplinski T."/>
            <person name="Misztal P."/>
            <person name="Wu S."/>
            <person name="Desiro A."/>
            <person name="Vande Pol N."/>
            <person name="Du Z.-Y."/>
            <person name="Zienkiewicz A."/>
            <person name="Zienkiewicz K."/>
            <person name="Morin E."/>
            <person name="Tisserant E."/>
            <person name="Splivallo R."/>
            <person name="Hainaut M."/>
            <person name="Henrissat B."/>
            <person name="Ohm R."/>
            <person name="Kuo A."/>
            <person name="Yan J."/>
            <person name="Lipzen A."/>
            <person name="Nolan M."/>
            <person name="Labutti K."/>
            <person name="Barry K."/>
            <person name="Goldstein A."/>
            <person name="Labbe J."/>
            <person name="Schadt C."/>
            <person name="Tuskan G."/>
            <person name="Grigoriev I."/>
            <person name="Martin F."/>
            <person name="Vilgalys R."/>
            <person name="Bonito G."/>
        </authorList>
    </citation>
    <scope>NUCLEOTIDE SEQUENCE [LARGE SCALE GENOMIC DNA]</scope>
    <source>
        <strain evidence="3 4">AG-77</strain>
    </source>
</reference>
<feature type="non-terminal residue" evidence="3">
    <location>
        <position position="53"/>
    </location>
</feature>
<dbReference type="InterPro" id="IPR039870">
    <property type="entry name" value="Coa4-like"/>
</dbReference>
<evidence type="ECO:0000256" key="1">
    <source>
        <dbReference type="ARBA" id="ARBA00023157"/>
    </source>
</evidence>
<dbReference type="EMBL" id="KV442018">
    <property type="protein sequence ID" value="OAQ34280.1"/>
    <property type="molecule type" value="Genomic_DNA"/>
</dbReference>
<feature type="domain" description="CHCH" evidence="2">
    <location>
        <begin position="17"/>
        <end position="50"/>
    </location>
</feature>
<accession>A0A197K9W3</accession>
<evidence type="ECO:0000313" key="4">
    <source>
        <dbReference type="Proteomes" id="UP000078512"/>
    </source>
</evidence>
<protein>
    <recommendedName>
        <fullName evidence="2">CHCH domain-containing protein</fullName>
    </recommendedName>
</protein>
<dbReference type="PANTHER" id="PTHR13639:SF2">
    <property type="entry name" value="CYTOCHROME C OXIDASE ASSEMBLY FACTOR 4 HOMOLOG, MITOCHONDRIAL"/>
    <property type="match status" value="1"/>
</dbReference>
<sequence length="53" mass="6398">EEEEEDEYEKRIERTGCAVENEALQLCYAEKHDWRACKDAMQAFRDCWKRNGN</sequence>
<evidence type="ECO:0000313" key="3">
    <source>
        <dbReference type="EMBL" id="OAQ34280.1"/>
    </source>
</evidence>
<dbReference type="PANTHER" id="PTHR13639">
    <property type="entry name" value="CYTOCHROME C OXIDASE ASSEMBLY FACTOR 4 HOMOLOG, MITOCHONDRIAL"/>
    <property type="match status" value="1"/>
</dbReference>
<feature type="non-terminal residue" evidence="3">
    <location>
        <position position="1"/>
    </location>
</feature>
<gene>
    <name evidence="3" type="ORF">K457DRAFT_59405</name>
</gene>
<dbReference type="STRING" id="1314771.A0A197K9W3"/>